<protein>
    <submittedName>
        <fullName evidence="1">Uncharacterized protein</fullName>
    </submittedName>
</protein>
<keyword evidence="2" id="KW-1185">Reference proteome</keyword>
<organism evidence="1 2">
    <name type="scientific">Daphnia magna</name>
    <dbReference type="NCBI Taxonomy" id="35525"/>
    <lineage>
        <taxon>Eukaryota</taxon>
        <taxon>Metazoa</taxon>
        <taxon>Ecdysozoa</taxon>
        <taxon>Arthropoda</taxon>
        <taxon>Crustacea</taxon>
        <taxon>Branchiopoda</taxon>
        <taxon>Diplostraca</taxon>
        <taxon>Cladocera</taxon>
        <taxon>Anomopoda</taxon>
        <taxon>Daphniidae</taxon>
        <taxon>Daphnia</taxon>
    </lineage>
</organism>
<dbReference type="EMBL" id="JAOYFB010000004">
    <property type="protein sequence ID" value="KAK4014949.1"/>
    <property type="molecule type" value="Genomic_DNA"/>
</dbReference>
<comment type="caution">
    <text evidence="1">The sequence shown here is derived from an EMBL/GenBank/DDBJ whole genome shotgun (WGS) entry which is preliminary data.</text>
</comment>
<proteinExistence type="predicted"/>
<evidence type="ECO:0000313" key="2">
    <source>
        <dbReference type="Proteomes" id="UP001234178"/>
    </source>
</evidence>
<sequence length="106" mass="12475">MRLKQQMSFMSRILLPSSSYVIDDEYSRHTEKVSRILGFEHKESLHHFKDRRDMENGRFDANLSLFAGLFVELGDHVLFPHSKSSFDPFLKCVSRFRVSHEENLNA</sequence>
<name>A0ABQ9ZR64_9CRUS</name>
<evidence type="ECO:0000313" key="1">
    <source>
        <dbReference type="EMBL" id="KAK4014949.1"/>
    </source>
</evidence>
<gene>
    <name evidence="1" type="ORF">OUZ56_027461</name>
</gene>
<dbReference type="Proteomes" id="UP001234178">
    <property type="component" value="Unassembled WGS sequence"/>
</dbReference>
<accession>A0ABQ9ZR64</accession>
<reference evidence="1 2" key="1">
    <citation type="journal article" date="2023" name="Nucleic Acids Res.">
        <title>The hologenome of Daphnia magna reveals possible DNA methylation and microbiome-mediated evolution of the host genome.</title>
        <authorList>
            <person name="Chaturvedi A."/>
            <person name="Li X."/>
            <person name="Dhandapani V."/>
            <person name="Marshall H."/>
            <person name="Kissane S."/>
            <person name="Cuenca-Cambronero M."/>
            <person name="Asole G."/>
            <person name="Calvet F."/>
            <person name="Ruiz-Romero M."/>
            <person name="Marangio P."/>
            <person name="Guigo R."/>
            <person name="Rago D."/>
            <person name="Mirbahai L."/>
            <person name="Eastwood N."/>
            <person name="Colbourne J.K."/>
            <person name="Zhou J."/>
            <person name="Mallon E."/>
            <person name="Orsini L."/>
        </authorList>
    </citation>
    <scope>NUCLEOTIDE SEQUENCE [LARGE SCALE GENOMIC DNA]</scope>
    <source>
        <strain evidence="1">LRV0_1</strain>
    </source>
</reference>